<evidence type="ECO:0000256" key="1">
    <source>
        <dbReference type="ARBA" id="ARBA00023224"/>
    </source>
</evidence>
<name>A0A1T4QZT2_9FIRM</name>
<evidence type="ECO:0000256" key="2">
    <source>
        <dbReference type="ARBA" id="ARBA00029447"/>
    </source>
</evidence>
<reference evidence="6" key="1">
    <citation type="submission" date="2017-02" db="EMBL/GenBank/DDBJ databases">
        <authorList>
            <person name="Varghese N."/>
            <person name="Submissions S."/>
        </authorList>
    </citation>
    <scope>NUCLEOTIDE SEQUENCE [LARGE SCALE GENOMIC DNA]</scope>
    <source>
        <strain evidence="6">ATCC BAA-73</strain>
    </source>
</reference>
<dbReference type="Gene3D" id="1.10.287.950">
    <property type="entry name" value="Methyl-accepting chemotaxis protein"/>
    <property type="match status" value="1"/>
</dbReference>
<evidence type="ECO:0000256" key="3">
    <source>
        <dbReference type="PROSITE-ProRule" id="PRU00284"/>
    </source>
</evidence>
<dbReference type="GO" id="GO:0007165">
    <property type="term" value="P:signal transduction"/>
    <property type="evidence" value="ECO:0007669"/>
    <property type="project" value="UniProtKB-KW"/>
</dbReference>
<comment type="similarity">
    <text evidence="2">Belongs to the methyl-accepting chemotaxis (MCP) protein family.</text>
</comment>
<organism evidence="5 6">
    <name type="scientific">Selenihalanaerobacter shriftii</name>
    <dbReference type="NCBI Taxonomy" id="142842"/>
    <lineage>
        <taxon>Bacteria</taxon>
        <taxon>Bacillati</taxon>
        <taxon>Bacillota</taxon>
        <taxon>Clostridia</taxon>
        <taxon>Halanaerobiales</taxon>
        <taxon>Halobacteroidaceae</taxon>
        <taxon>Selenihalanaerobacter</taxon>
    </lineage>
</organism>
<dbReference type="InterPro" id="IPR004090">
    <property type="entry name" value="Chemotax_Me-accpt_rcpt"/>
</dbReference>
<dbReference type="PANTHER" id="PTHR32089:SF112">
    <property type="entry name" value="LYSOZYME-LIKE PROTEIN-RELATED"/>
    <property type="match status" value="1"/>
</dbReference>
<evidence type="ECO:0000313" key="5">
    <source>
        <dbReference type="EMBL" id="SKA09234.1"/>
    </source>
</evidence>
<dbReference type="GO" id="GO:0004888">
    <property type="term" value="F:transmembrane signaling receptor activity"/>
    <property type="evidence" value="ECO:0007669"/>
    <property type="project" value="InterPro"/>
</dbReference>
<dbReference type="GO" id="GO:0016020">
    <property type="term" value="C:membrane"/>
    <property type="evidence" value="ECO:0007669"/>
    <property type="project" value="InterPro"/>
</dbReference>
<evidence type="ECO:0000313" key="6">
    <source>
        <dbReference type="Proteomes" id="UP000190625"/>
    </source>
</evidence>
<evidence type="ECO:0000259" key="4">
    <source>
        <dbReference type="PROSITE" id="PS50111"/>
    </source>
</evidence>
<dbReference type="AlphaFoldDB" id="A0A1T4QZT2"/>
<keyword evidence="1 3" id="KW-0807">Transducer</keyword>
<feature type="domain" description="Methyl-accepting transducer" evidence="4">
    <location>
        <begin position="10"/>
        <end position="73"/>
    </location>
</feature>
<proteinExistence type="inferred from homology"/>
<dbReference type="PRINTS" id="PR00260">
    <property type="entry name" value="CHEMTRNSDUCR"/>
</dbReference>
<dbReference type="STRING" id="142842.SAMN02745118_02775"/>
<gene>
    <name evidence="5" type="ORF">SAMN02745118_02775</name>
</gene>
<dbReference type="SUPFAM" id="SSF58104">
    <property type="entry name" value="Methyl-accepting chemotaxis protein (MCP) signaling domain"/>
    <property type="match status" value="1"/>
</dbReference>
<dbReference type="EMBL" id="FUWM01000037">
    <property type="protein sequence ID" value="SKA09234.1"/>
    <property type="molecule type" value="Genomic_DNA"/>
</dbReference>
<protein>
    <submittedName>
        <fullName evidence="5">Methyl-accepting chemotaxis protein (MCP) signalling domain-containing protein</fullName>
    </submittedName>
</protein>
<dbReference type="PROSITE" id="PS50111">
    <property type="entry name" value="CHEMOTAXIS_TRANSDUC_2"/>
    <property type="match status" value="1"/>
</dbReference>
<dbReference type="GO" id="GO:0006935">
    <property type="term" value="P:chemotaxis"/>
    <property type="evidence" value="ECO:0007669"/>
    <property type="project" value="InterPro"/>
</dbReference>
<keyword evidence="6" id="KW-1185">Reference proteome</keyword>
<dbReference type="PANTHER" id="PTHR32089">
    <property type="entry name" value="METHYL-ACCEPTING CHEMOTAXIS PROTEIN MCPB"/>
    <property type="match status" value="1"/>
</dbReference>
<dbReference type="Pfam" id="PF00015">
    <property type="entry name" value="MCPsignal"/>
    <property type="match status" value="1"/>
</dbReference>
<dbReference type="InterPro" id="IPR004089">
    <property type="entry name" value="MCPsignal_dom"/>
</dbReference>
<sequence length="73" mass="7870">MITVIKIIIIGKIVELITEIADQTNLLALNAAIEAARAGEHGQSFAVVTEEIQNLAEETANATEDIAKLIRKN</sequence>
<dbReference type="Proteomes" id="UP000190625">
    <property type="component" value="Unassembled WGS sequence"/>
</dbReference>
<accession>A0A1T4QZT2</accession>